<dbReference type="RefSeq" id="WP_377719859.1">
    <property type="nucleotide sequence ID" value="NZ_JBHSAM010000028.1"/>
</dbReference>
<evidence type="ECO:0000256" key="3">
    <source>
        <dbReference type="PROSITE-ProRule" id="PRU00284"/>
    </source>
</evidence>
<dbReference type="Proteomes" id="UP001595715">
    <property type="component" value="Unassembled WGS sequence"/>
</dbReference>
<dbReference type="InterPro" id="IPR004090">
    <property type="entry name" value="Chemotax_Me-accpt_rcpt"/>
</dbReference>
<dbReference type="PANTHER" id="PTHR32089:SF112">
    <property type="entry name" value="LYSOZYME-LIKE PROTEIN-RELATED"/>
    <property type="match status" value="1"/>
</dbReference>
<proteinExistence type="inferred from homology"/>
<organism evidence="5 6">
    <name type="scientific">Paenibacillus xanthanilyticus</name>
    <dbReference type="NCBI Taxonomy" id="1783531"/>
    <lineage>
        <taxon>Bacteria</taxon>
        <taxon>Bacillati</taxon>
        <taxon>Bacillota</taxon>
        <taxon>Bacilli</taxon>
        <taxon>Bacillales</taxon>
        <taxon>Paenibacillaceae</taxon>
        <taxon>Paenibacillus</taxon>
    </lineage>
</organism>
<evidence type="ECO:0000259" key="4">
    <source>
        <dbReference type="PROSITE" id="PS50111"/>
    </source>
</evidence>
<name>A0ABV8K5E5_9BACL</name>
<gene>
    <name evidence="5" type="ORF">ACFOZ8_16485</name>
</gene>
<dbReference type="PRINTS" id="PR00260">
    <property type="entry name" value="CHEMTRNSDUCR"/>
</dbReference>
<dbReference type="SUPFAM" id="SSF58104">
    <property type="entry name" value="Methyl-accepting chemotaxis protein (MCP) signaling domain"/>
    <property type="match status" value="1"/>
</dbReference>
<evidence type="ECO:0000313" key="6">
    <source>
        <dbReference type="Proteomes" id="UP001595715"/>
    </source>
</evidence>
<comment type="similarity">
    <text evidence="2">Belongs to the methyl-accepting chemotaxis (MCP) protein family.</text>
</comment>
<keyword evidence="1 3" id="KW-0807">Transducer</keyword>
<evidence type="ECO:0000256" key="2">
    <source>
        <dbReference type="ARBA" id="ARBA00029447"/>
    </source>
</evidence>
<dbReference type="PROSITE" id="PS50111">
    <property type="entry name" value="CHEMOTAXIS_TRANSDUC_2"/>
    <property type="match status" value="1"/>
</dbReference>
<evidence type="ECO:0000256" key="1">
    <source>
        <dbReference type="ARBA" id="ARBA00023224"/>
    </source>
</evidence>
<sequence>MQAIEQNLHKSVDTMHELRQLSTRIGEMIALIGEVANQTNLLALNASIEAARAGEHGKGFAVVAQEIRKLAERSKTSSAQIADILQGIGERTGEAVVSLEQSMAEAQTGTVVANKAGETFKAIVQSIRQVSEQVGEVSAASEQMSAGSEHVAVSLNNVERIASNSSMDSARVAAASEEQLASMQ</sequence>
<dbReference type="InterPro" id="IPR004089">
    <property type="entry name" value="MCPsignal_dom"/>
</dbReference>
<dbReference type="Pfam" id="PF00015">
    <property type="entry name" value="MCPsignal"/>
    <property type="match status" value="1"/>
</dbReference>
<comment type="caution">
    <text evidence="5">The sequence shown here is derived from an EMBL/GenBank/DDBJ whole genome shotgun (WGS) entry which is preliminary data.</text>
</comment>
<feature type="domain" description="Methyl-accepting transducer" evidence="4">
    <location>
        <begin position="1"/>
        <end position="159"/>
    </location>
</feature>
<dbReference type="PANTHER" id="PTHR32089">
    <property type="entry name" value="METHYL-ACCEPTING CHEMOTAXIS PROTEIN MCPB"/>
    <property type="match status" value="1"/>
</dbReference>
<evidence type="ECO:0000313" key="5">
    <source>
        <dbReference type="EMBL" id="MFC4101239.1"/>
    </source>
</evidence>
<dbReference type="EMBL" id="JBHSAM010000028">
    <property type="protein sequence ID" value="MFC4101239.1"/>
    <property type="molecule type" value="Genomic_DNA"/>
</dbReference>
<dbReference type="SMART" id="SM00283">
    <property type="entry name" value="MA"/>
    <property type="match status" value="1"/>
</dbReference>
<reference evidence="6" key="1">
    <citation type="journal article" date="2019" name="Int. J. Syst. Evol. Microbiol.">
        <title>The Global Catalogue of Microorganisms (GCM) 10K type strain sequencing project: providing services to taxonomists for standard genome sequencing and annotation.</title>
        <authorList>
            <consortium name="The Broad Institute Genomics Platform"/>
            <consortium name="The Broad Institute Genome Sequencing Center for Infectious Disease"/>
            <person name="Wu L."/>
            <person name="Ma J."/>
        </authorList>
    </citation>
    <scope>NUCLEOTIDE SEQUENCE [LARGE SCALE GENOMIC DNA]</scope>
    <source>
        <strain evidence="6">IBRC-M 10987</strain>
    </source>
</reference>
<keyword evidence="6" id="KW-1185">Reference proteome</keyword>
<protein>
    <submittedName>
        <fullName evidence="5">Methyl-accepting chemotaxis protein</fullName>
    </submittedName>
</protein>
<accession>A0ABV8K5E5</accession>
<dbReference type="Gene3D" id="1.10.287.950">
    <property type="entry name" value="Methyl-accepting chemotaxis protein"/>
    <property type="match status" value="1"/>
</dbReference>